<dbReference type="SUPFAM" id="SSF52821">
    <property type="entry name" value="Rhodanese/Cell cycle control phosphatase"/>
    <property type="match status" value="2"/>
</dbReference>
<name>A0ABT2DGV3_9BURK</name>
<dbReference type="InterPro" id="IPR051126">
    <property type="entry name" value="Thiosulfate_sulfurtransferase"/>
</dbReference>
<dbReference type="PROSITE" id="PS50206">
    <property type="entry name" value="RHODANESE_3"/>
    <property type="match status" value="2"/>
</dbReference>
<dbReference type="RefSeq" id="WP_258824275.1">
    <property type="nucleotide sequence ID" value="NZ_JANUHB010000006.1"/>
</dbReference>
<organism evidence="3 4">
    <name type="scientific">Massilia agilis</name>
    <dbReference type="NCBI Taxonomy" id="1811226"/>
    <lineage>
        <taxon>Bacteria</taxon>
        <taxon>Pseudomonadati</taxon>
        <taxon>Pseudomonadota</taxon>
        <taxon>Betaproteobacteria</taxon>
        <taxon>Burkholderiales</taxon>
        <taxon>Oxalobacteraceae</taxon>
        <taxon>Telluria group</taxon>
        <taxon>Massilia</taxon>
    </lineage>
</organism>
<dbReference type="Gene3D" id="3.40.250.10">
    <property type="entry name" value="Rhodanese-like domain"/>
    <property type="match status" value="2"/>
</dbReference>
<sequence>MATFRLAGADDAHAPGTIILDARAATQYWAGHIPAARHIDPALLVLARTDRASIERFHTLLAWTLSSLGLTTCTPVLVTGAENEVNVARVAWALAYAGVEQVSVLDGGIKAWQGELSVDAPQVKPARFELRVQDAYLATADDVLAASGQGTLVLDAREWDDYAGKRSNARRAGRVPGARFWDTRQELDGLGRFASTTQVSQAAGALGAAGKTIVYCGGGGRAARTFLALQLAGLAGTAVYPASWNEWGNVDAYPVDATPLSA</sequence>
<comment type="caution">
    <text evidence="3">The sequence shown here is derived from an EMBL/GenBank/DDBJ whole genome shotgun (WGS) entry which is preliminary data.</text>
</comment>
<keyword evidence="4" id="KW-1185">Reference proteome</keyword>
<evidence type="ECO:0000259" key="2">
    <source>
        <dbReference type="PROSITE" id="PS50206"/>
    </source>
</evidence>
<dbReference type="Pfam" id="PF00581">
    <property type="entry name" value="Rhodanese"/>
    <property type="match status" value="2"/>
</dbReference>
<feature type="domain" description="Rhodanese" evidence="2">
    <location>
        <begin position="147"/>
        <end position="256"/>
    </location>
</feature>
<evidence type="ECO:0000313" key="4">
    <source>
        <dbReference type="Proteomes" id="UP001206126"/>
    </source>
</evidence>
<dbReference type="InterPro" id="IPR001763">
    <property type="entry name" value="Rhodanese-like_dom"/>
</dbReference>
<evidence type="ECO:0000256" key="1">
    <source>
        <dbReference type="ARBA" id="ARBA00022737"/>
    </source>
</evidence>
<proteinExistence type="predicted"/>
<dbReference type="InterPro" id="IPR036873">
    <property type="entry name" value="Rhodanese-like_dom_sf"/>
</dbReference>
<gene>
    <name evidence="3" type="ORF">NX774_21225</name>
</gene>
<dbReference type="PANTHER" id="PTHR43855:SF1">
    <property type="entry name" value="THIOSULFATE SULFURTRANSFERASE"/>
    <property type="match status" value="1"/>
</dbReference>
<feature type="domain" description="Rhodanese" evidence="2">
    <location>
        <begin position="13"/>
        <end position="117"/>
    </location>
</feature>
<protein>
    <submittedName>
        <fullName evidence="3">Rhodanese-like domain-containing protein</fullName>
    </submittedName>
</protein>
<accession>A0ABT2DGV3</accession>
<dbReference type="Proteomes" id="UP001206126">
    <property type="component" value="Unassembled WGS sequence"/>
</dbReference>
<reference evidence="3 4" key="1">
    <citation type="submission" date="2022-08" db="EMBL/GenBank/DDBJ databases">
        <title>Reclassification of Massilia species as members of the genera Telluria, Duganella, Pseudoduganella, Mokoshia gen. nov. and Zemynaea gen. nov. using orthogonal and non-orthogonal genome-based approaches.</title>
        <authorList>
            <person name="Bowman J.P."/>
        </authorList>
    </citation>
    <scope>NUCLEOTIDE SEQUENCE [LARGE SCALE GENOMIC DNA]</scope>
    <source>
        <strain evidence="3 4">JCM 31605</strain>
    </source>
</reference>
<dbReference type="PANTHER" id="PTHR43855">
    <property type="entry name" value="THIOSULFATE SULFURTRANSFERASE"/>
    <property type="match status" value="1"/>
</dbReference>
<dbReference type="EMBL" id="JANUHB010000006">
    <property type="protein sequence ID" value="MCS0810449.1"/>
    <property type="molecule type" value="Genomic_DNA"/>
</dbReference>
<evidence type="ECO:0000313" key="3">
    <source>
        <dbReference type="EMBL" id="MCS0810449.1"/>
    </source>
</evidence>
<keyword evidence="1" id="KW-0677">Repeat</keyword>
<dbReference type="SMART" id="SM00450">
    <property type="entry name" value="RHOD"/>
    <property type="match status" value="2"/>
</dbReference>